<name>A0A926HVY0_9FIRM</name>
<evidence type="ECO:0000256" key="4">
    <source>
        <dbReference type="ARBA" id="ARBA00022692"/>
    </source>
</evidence>
<dbReference type="InterPro" id="IPR000515">
    <property type="entry name" value="MetI-like"/>
</dbReference>
<dbReference type="PANTHER" id="PTHR30151:SF19">
    <property type="entry name" value="ABC TRANSPORTER PERMEASE"/>
    <property type="match status" value="1"/>
</dbReference>
<keyword evidence="6 7" id="KW-0472">Membrane</keyword>
<evidence type="ECO:0000256" key="6">
    <source>
        <dbReference type="ARBA" id="ARBA00023136"/>
    </source>
</evidence>
<evidence type="ECO:0000256" key="7">
    <source>
        <dbReference type="RuleBase" id="RU363032"/>
    </source>
</evidence>
<reference evidence="9" key="1">
    <citation type="submission" date="2020-08" db="EMBL/GenBank/DDBJ databases">
        <title>Genome public.</title>
        <authorList>
            <person name="Liu C."/>
            <person name="Sun Q."/>
        </authorList>
    </citation>
    <scope>NUCLEOTIDE SEQUENCE</scope>
    <source>
        <strain evidence="9">NSJ-63</strain>
    </source>
</reference>
<gene>
    <name evidence="9" type="ORF">H8693_00720</name>
</gene>
<dbReference type="Gene3D" id="1.10.3720.10">
    <property type="entry name" value="MetI-like"/>
    <property type="match status" value="1"/>
</dbReference>
<accession>A0A926HVY0</accession>
<dbReference type="CDD" id="cd06261">
    <property type="entry name" value="TM_PBP2"/>
    <property type="match status" value="1"/>
</dbReference>
<dbReference type="RefSeq" id="WP_178621865.1">
    <property type="nucleotide sequence ID" value="NZ_JACRSS010000001.1"/>
</dbReference>
<feature type="transmembrane region" description="Helical" evidence="7">
    <location>
        <begin position="145"/>
        <end position="168"/>
    </location>
</feature>
<dbReference type="GO" id="GO:0055085">
    <property type="term" value="P:transmembrane transport"/>
    <property type="evidence" value="ECO:0007669"/>
    <property type="project" value="InterPro"/>
</dbReference>
<keyword evidence="3" id="KW-1003">Cell membrane</keyword>
<evidence type="ECO:0000313" key="10">
    <source>
        <dbReference type="Proteomes" id="UP000617951"/>
    </source>
</evidence>
<organism evidence="9 10">
    <name type="scientific">Guopingia tenuis</name>
    <dbReference type="NCBI Taxonomy" id="2763656"/>
    <lineage>
        <taxon>Bacteria</taxon>
        <taxon>Bacillati</taxon>
        <taxon>Bacillota</taxon>
        <taxon>Clostridia</taxon>
        <taxon>Christensenellales</taxon>
        <taxon>Christensenellaceae</taxon>
        <taxon>Guopingia</taxon>
    </lineage>
</organism>
<keyword evidence="10" id="KW-1185">Reference proteome</keyword>
<evidence type="ECO:0000259" key="8">
    <source>
        <dbReference type="PROSITE" id="PS50928"/>
    </source>
</evidence>
<dbReference type="GO" id="GO:0005886">
    <property type="term" value="C:plasma membrane"/>
    <property type="evidence" value="ECO:0007669"/>
    <property type="project" value="UniProtKB-SubCell"/>
</dbReference>
<dbReference type="PANTHER" id="PTHR30151">
    <property type="entry name" value="ALKANE SULFONATE ABC TRANSPORTER-RELATED, MEMBRANE SUBUNIT"/>
    <property type="match status" value="1"/>
</dbReference>
<keyword evidence="4 7" id="KW-0812">Transmembrane</keyword>
<feature type="transmembrane region" description="Helical" evidence="7">
    <location>
        <begin position="243"/>
        <end position="264"/>
    </location>
</feature>
<dbReference type="EMBL" id="JACRSS010000001">
    <property type="protein sequence ID" value="MBC8537455.1"/>
    <property type="molecule type" value="Genomic_DNA"/>
</dbReference>
<evidence type="ECO:0000256" key="1">
    <source>
        <dbReference type="ARBA" id="ARBA00004651"/>
    </source>
</evidence>
<comment type="similarity">
    <text evidence="7">Belongs to the binding-protein-dependent transport system permease family.</text>
</comment>
<evidence type="ECO:0000256" key="3">
    <source>
        <dbReference type="ARBA" id="ARBA00022475"/>
    </source>
</evidence>
<feature type="transmembrane region" description="Helical" evidence="7">
    <location>
        <begin position="119"/>
        <end position="139"/>
    </location>
</feature>
<feature type="transmembrane region" description="Helical" evidence="7">
    <location>
        <begin position="27"/>
        <end position="44"/>
    </location>
</feature>
<dbReference type="AlphaFoldDB" id="A0A926HVY0"/>
<sequence>MSKKKTKEIKPSKERLLYLRRTRNEKAAVYSVRIFILVAIFGLWELAGNLGWIDPFIMSQPSRILNTIANLYAKGDLFPHIGISCLETVVGFLLGTVAGTLIASLLWWSKFLSRVSEPYLVILNALPKVALGPIFIVWVGAGPKAIIIMTLAISLIVSILEVLSGFMATDIEKIKLLQTLGASKWQVFTKVVLPANFGTMVNSLKVNVGLSWVGVIMGEFLVSKAGIGYLIVYGSQVFQMDLVMASVIILAVAAAVMYQGVLLLEKKFVKEKQL</sequence>
<dbReference type="Proteomes" id="UP000617951">
    <property type="component" value="Unassembled WGS sequence"/>
</dbReference>
<dbReference type="Pfam" id="PF00528">
    <property type="entry name" value="BPD_transp_1"/>
    <property type="match status" value="1"/>
</dbReference>
<evidence type="ECO:0000313" key="9">
    <source>
        <dbReference type="EMBL" id="MBC8537455.1"/>
    </source>
</evidence>
<evidence type="ECO:0000256" key="2">
    <source>
        <dbReference type="ARBA" id="ARBA00022448"/>
    </source>
</evidence>
<feature type="transmembrane region" description="Helical" evidence="7">
    <location>
        <begin position="210"/>
        <end position="231"/>
    </location>
</feature>
<protein>
    <submittedName>
        <fullName evidence="9">ABC transporter permease</fullName>
    </submittedName>
</protein>
<keyword evidence="5 7" id="KW-1133">Transmembrane helix</keyword>
<feature type="domain" description="ABC transmembrane type-1" evidence="8">
    <location>
        <begin position="77"/>
        <end position="261"/>
    </location>
</feature>
<dbReference type="SUPFAM" id="SSF161098">
    <property type="entry name" value="MetI-like"/>
    <property type="match status" value="1"/>
</dbReference>
<proteinExistence type="inferred from homology"/>
<evidence type="ECO:0000256" key="5">
    <source>
        <dbReference type="ARBA" id="ARBA00022989"/>
    </source>
</evidence>
<comment type="caution">
    <text evidence="9">The sequence shown here is derived from an EMBL/GenBank/DDBJ whole genome shotgun (WGS) entry which is preliminary data.</text>
</comment>
<dbReference type="PROSITE" id="PS50928">
    <property type="entry name" value="ABC_TM1"/>
    <property type="match status" value="1"/>
</dbReference>
<keyword evidence="2 7" id="KW-0813">Transport</keyword>
<dbReference type="InterPro" id="IPR035906">
    <property type="entry name" value="MetI-like_sf"/>
</dbReference>
<comment type="subcellular location">
    <subcellularLocation>
        <location evidence="1 7">Cell membrane</location>
        <topology evidence="1 7">Multi-pass membrane protein</topology>
    </subcellularLocation>
</comment>
<feature type="transmembrane region" description="Helical" evidence="7">
    <location>
        <begin position="81"/>
        <end position="107"/>
    </location>
</feature>